<dbReference type="InterPro" id="IPR005467">
    <property type="entry name" value="His_kinase_dom"/>
</dbReference>
<evidence type="ECO:0000313" key="18">
    <source>
        <dbReference type="Proteomes" id="UP000252415"/>
    </source>
</evidence>
<keyword evidence="6" id="KW-0808">Transferase</keyword>
<evidence type="ECO:0000256" key="10">
    <source>
        <dbReference type="ARBA" id="ARBA00022840"/>
    </source>
</evidence>
<dbReference type="EC" id="2.7.13.3" evidence="3"/>
<evidence type="ECO:0000256" key="7">
    <source>
        <dbReference type="ARBA" id="ARBA00022692"/>
    </source>
</evidence>
<keyword evidence="5" id="KW-0597">Phosphoprotein</keyword>
<evidence type="ECO:0000256" key="8">
    <source>
        <dbReference type="ARBA" id="ARBA00022741"/>
    </source>
</evidence>
<dbReference type="Gene3D" id="3.30.565.10">
    <property type="entry name" value="Histidine kinase-like ATPase, C-terminal domain"/>
    <property type="match status" value="1"/>
</dbReference>
<protein>
    <recommendedName>
        <fullName evidence="3">histidine kinase</fullName>
        <ecNumber evidence="3">2.7.13.3</ecNumber>
    </recommendedName>
</protein>
<keyword evidence="10" id="KW-0067">ATP-binding</keyword>
<dbReference type="PROSITE" id="PS50885">
    <property type="entry name" value="HAMP"/>
    <property type="match status" value="1"/>
</dbReference>
<dbReference type="SMART" id="SM00388">
    <property type="entry name" value="HisKA"/>
    <property type="match status" value="1"/>
</dbReference>
<comment type="caution">
    <text evidence="17">The sequence shown here is derived from an EMBL/GenBank/DDBJ whole genome shotgun (WGS) entry which is preliminary data.</text>
</comment>
<accession>A0A368VMY9</accession>
<keyword evidence="11 14" id="KW-1133">Transmembrane helix</keyword>
<name>A0A368VMY9_9BACL</name>
<dbReference type="SMART" id="SM00387">
    <property type="entry name" value="HATPase_c"/>
    <property type="match status" value="1"/>
</dbReference>
<dbReference type="CDD" id="cd00082">
    <property type="entry name" value="HisKA"/>
    <property type="match status" value="1"/>
</dbReference>
<organism evidence="17 18">
    <name type="scientific">Paenibacillus prosopidis</name>
    <dbReference type="NCBI Taxonomy" id="630520"/>
    <lineage>
        <taxon>Bacteria</taxon>
        <taxon>Bacillati</taxon>
        <taxon>Bacillota</taxon>
        <taxon>Bacilli</taxon>
        <taxon>Bacillales</taxon>
        <taxon>Paenibacillaceae</taxon>
        <taxon>Paenibacillus</taxon>
    </lineage>
</organism>
<dbReference type="Gene3D" id="1.10.287.130">
    <property type="match status" value="1"/>
</dbReference>
<evidence type="ECO:0000259" key="15">
    <source>
        <dbReference type="PROSITE" id="PS50109"/>
    </source>
</evidence>
<dbReference type="SUPFAM" id="SSF158472">
    <property type="entry name" value="HAMP domain-like"/>
    <property type="match status" value="1"/>
</dbReference>
<evidence type="ECO:0000256" key="9">
    <source>
        <dbReference type="ARBA" id="ARBA00022777"/>
    </source>
</evidence>
<dbReference type="Pfam" id="PF00512">
    <property type="entry name" value="HisKA"/>
    <property type="match status" value="1"/>
</dbReference>
<dbReference type="SUPFAM" id="SSF55874">
    <property type="entry name" value="ATPase domain of HSP90 chaperone/DNA topoisomerase II/histidine kinase"/>
    <property type="match status" value="1"/>
</dbReference>
<dbReference type="CDD" id="cd00075">
    <property type="entry name" value="HATPase"/>
    <property type="match status" value="1"/>
</dbReference>
<dbReference type="PRINTS" id="PR00344">
    <property type="entry name" value="BCTRLSENSOR"/>
</dbReference>
<dbReference type="GO" id="GO:0005524">
    <property type="term" value="F:ATP binding"/>
    <property type="evidence" value="ECO:0007669"/>
    <property type="project" value="UniProtKB-KW"/>
</dbReference>
<evidence type="ECO:0000256" key="2">
    <source>
        <dbReference type="ARBA" id="ARBA00004651"/>
    </source>
</evidence>
<feature type="domain" description="HAMP" evidence="16">
    <location>
        <begin position="186"/>
        <end position="240"/>
    </location>
</feature>
<reference evidence="17 18" key="1">
    <citation type="submission" date="2018-07" db="EMBL/GenBank/DDBJ databases">
        <title>Genomic Encyclopedia of Type Strains, Phase III (KMG-III): the genomes of soil and plant-associated and newly described type strains.</title>
        <authorList>
            <person name="Whitman W."/>
        </authorList>
    </citation>
    <scope>NUCLEOTIDE SEQUENCE [LARGE SCALE GENOMIC DNA]</scope>
    <source>
        <strain evidence="17 18">CECT 7506</strain>
    </source>
</reference>
<evidence type="ECO:0000256" key="14">
    <source>
        <dbReference type="SAM" id="Phobius"/>
    </source>
</evidence>
<dbReference type="GO" id="GO:0000155">
    <property type="term" value="F:phosphorelay sensor kinase activity"/>
    <property type="evidence" value="ECO:0007669"/>
    <property type="project" value="InterPro"/>
</dbReference>
<proteinExistence type="predicted"/>
<dbReference type="InterPro" id="IPR050428">
    <property type="entry name" value="TCS_sensor_his_kinase"/>
</dbReference>
<dbReference type="Pfam" id="PF00672">
    <property type="entry name" value="HAMP"/>
    <property type="match status" value="1"/>
</dbReference>
<evidence type="ECO:0000256" key="12">
    <source>
        <dbReference type="ARBA" id="ARBA00023012"/>
    </source>
</evidence>
<evidence type="ECO:0000313" key="17">
    <source>
        <dbReference type="EMBL" id="RCW41904.1"/>
    </source>
</evidence>
<dbReference type="EMBL" id="QPJD01000020">
    <property type="protein sequence ID" value="RCW41904.1"/>
    <property type="molecule type" value="Genomic_DNA"/>
</dbReference>
<evidence type="ECO:0000259" key="16">
    <source>
        <dbReference type="PROSITE" id="PS50885"/>
    </source>
</evidence>
<dbReference type="InterPro" id="IPR003660">
    <property type="entry name" value="HAMP_dom"/>
</dbReference>
<dbReference type="Gene3D" id="6.10.340.10">
    <property type="match status" value="1"/>
</dbReference>
<dbReference type="InterPro" id="IPR004358">
    <property type="entry name" value="Sig_transdc_His_kin-like_C"/>
</dbReference>
<keyword evidence="4" id="KW-1003">Cell membrane</keyword>
<dbReference type="PROSITE" id="PS50109">
    <property type="entry name" value="HIS_KIN"/>
    <property type="match status" value="1"/>
</dbReference>
<keyword evidence="13 14" id="KW-0472">Membrane</keyword>
<dbReference type="InterPro" id="IPR036097">
    <property type="entry name" value="HisK_dim/P_sf"/>
</dbReference>
<dbReference type="SUPFAM" id="SSF47384">
    <property type="entry name" value="Homodimeric domain of signal transducing histidine kinase"/>
    <property type="match status" value="1"/>
</dbReference>
<evidence type="ECO:0000256" key="11">
    <source>
        <dbReference type="ARBA" id="ARBA00022989"/>
    </source>
</evidence>
<dbReference type="InterPro" id="IPR036890">
    <property type="entry name" value="HATPase_C_sf"/>
</dbReference>
<keyword evidence="12" id="KW-0902">Two-component regulatory system</keyword>
<dbReference type="GO" id="GO:0005886">
    <property type="term" value="C:plasma membrane"/>
    <property type="evidence" value="ECO:0007669"/>
    <property type="project" value="UniProtKB-SubCell"/>
</dbReference>
<sequence>MSIRLRLTLWYSGLLAATLLAFGVTIYLFINWNTFADLKEQLRDQDRNIVVTGLTNFFDQLDLDLDRQSRIEEKDMYIQIVNYKEGAIKQSYNLGQLELVIPYPEASTNPEKGIVKVQVEINKKKYNMLVHQRPVFLRDGTLVGLLQVGSIPYNEEKFLTGVRTTLIFASLVVVLIAFTVGLFIARQALRPIERVIQATELIEKGSDLSVRIPAFGPKDEIGRLVSTLNVMLSRLETAYNELDEAYKAQRRFVSDASHELRTPLTTIRGNIDLLERMWTKVKETNLNNDSGEWLPLDSDRWDLSKEAMSDISAEAKRMSTLVNDLLALARADAGYTMEKTPLDLLPLTEEVVRRAQLLPRDAEWRVGDLSPLDGIRVYGNPNYLQQLLFIFIENAFKYTPQGYIELSAIRKEQQIGFVIQDTGIGMNPEEIPHIFERFYRADESRGVTVGTGLGLSIAKWIIDEHQGSVEVTTREGNGTKFTIWLPVTFSDTDHSTIIEAADGMAE</sequence>
<keyword evidence="18" id="KW-1185">Reference proteome</keyword>
<dbReference type="CDD" id="cd06225">
    <property type="entry name" value="HAMP"/>
    <property type="match status" value="1"/>
</dbReference>
<evidence type="ECO:0000256" key="6">
    <source>
        <dbReference type="ARBA" id="ARBA00022679"/>
    </source>
</evidence>
<evidence type="ECO:0000256" key="5">
    <source>
        <dbReference type="ARBA" id="ARBA00022553"/>
    </source>
</evidence>
<dbReference type="Pfam" id="PF02518">
    <property type="entry name" value="HATPase_c"/>
    <property type="match status" value="1"/>
</dbReference>
<feature type="domain" description="Histidine kinase" evidence="15">
    <location>
        <begin position="255"/>
        <end position="489"/>
    </location>
</feature>
<keyword evidence="9 17" id="KW-0418">Kinase</keyword>
<dbReference type="AlphaFoldDB" id="A0A368VMY9"/>
<keyword evidence="8" id="KW-0547">Nucleotide-binding</keyword>
<gene>
    <name evidence="17" type="ORF">DFP97_12038</name>
</gene>
<dbReference type="PANTHER" id="PTHR45436">
    <property type="entry name" value="SENSOR HISTIDINE KINASE YKOH"/>
    <property type="match status" value="1"/>
</dbReference>
<dbReference type="FunFam" id="3.30.565.10:FF:000006">
    <property type="entry name" value="Sensor histidine kinase WalK"/>
    <property type="match status" value="1"/>
</dbReference>
<feature type="transmembrane region" description="Helical" evidence="14">
    <location>
        <begin position="166"/>
        <end position="185"/>
    </location>
</feature>
<dbReference type="Proteomes" id="UP000252415">
    <property type="component" value="Unassembled WGS sequence"/>
</dbReference>
<dbReference type="SMART" id="SM00304">
    <property type="entry name" value="HAMP"/>
    <property type="match status" value="1"/>
</dbReference>
<dbReference type="PANTHER" id="PTHR45436:SF5">
    <property type="entry name" value="SENSOR HISTIDINE KINASE TRCS"/>
    <property type="match status" value="1"/>
</dbReference>
<dbReference type="InterPro" id="IPR003661">
    <property type="entry name" value="HisK_dim/P_dom"/>
</dbReference>
<dbReference type="RefSeq" id="WP_114383489.1">
    <property type="nucleotide sequence ID" value="NZ_QPJD01000020.1"/>
</dbReference>
<comment type="catalytic activity">
    <reaction evidence="1">
        <text>ATP + protein L-histidine = ADP + protein N-phospho-L-histidine.</text>
        <dbReference type="EC" id="2.7.13.3"/>
    </reaction>
</comment>
<feature type="transmembrane region" description="Helical" evidence="14">
    <location>
        <begin position="7"/>
        <end position="30"/>
    </location>
</feature>
<evidence type="ECO:0000256" key="4">
    <source>
        <dbReference type="ARBA" id="ARBA00022475"/>
    </source>
</evidence>
<evidence type="ECO:0000256" key="3">
    <source>
        <dbReference type="ARBA" id="ARBA00012438"/>
    </source>
</evidence>
<dbReference type="InterPro" id="IPR003594">
    <property type="entry name" value="HATPase_dom"/>
</dbReference>
<dbReference type="OrthoDB" id="9786919at2"/>
<evidence type="ECO:0000256" key="13">
    <source>
        <dbReference type="ARBA" id="ARBA00023136"/>
    </source>
</evidence>
<evidence type="ECO:0000256" key="1">
    <source>
        <dbReference type="ARBA" id="ARBA00000085"/>
    </source>
</evidence>
<comment type="subcellular location">
    <subcellularLocation>
        <location evidence="2">Cell membrane</location>
        <topology evidence="2">Multi-pass membrane protein</topology>
    </subcellularLocation>
</comment>
<keyword evidence="7 14" id="KW-0812">Transmembrane</keyword>